<proteinExistence type="inferred from homology"/>
<evidence type="ECO:0000256" key="6">
    <source>
        <dbReference type="ARBA" id="ARBA00022989"/>
    </source>
</evidence>
<dbReference type="OrthoDB" id="9805855at2"/>
<feature type="transmembrane region" description="Helical" evidence="9">
    <location>
        <begin position="282"/>
        <end position="308"/>
    </location>
</feature>
<comment type="caution">
    <text evidence="12">The sequence shown here is derived from an EMBL/GenBank/DDBJ whole genome shotgun (WGS) entry which is preliminary data.</text>
</comment>
<dbReference type="SUPFAM" id="SSF161098">
    <property type="entry name" value="MetI-like"/>
    <property type="match status" value="1"/>
</dbReference>
<dbReference type="Proteomes" id="UP001196379">
    <property type="component" value="Unassembled WGS sequence"/>
</dbReference>
<dbReference type="PANTHER" id="PTHR43163:SF4">
    <property type="entry name" value="PUTRESCINE EXPORT SYSTEM PERMEASE PROTEIN SAPB"/>
    <property type="match status" value="1"/>
</dbReference>
<keyword evidence="14" id="KW-1185">Reference proteome</keyword>
<dbReference type="GO" id="GO:0071916">
    <property type="term" value="F:dipeptide transmembrane transporter activity"/>
    <property type="evidence" value="ECO:0007669"/>
    <property type="project" value="TreeGrafter"/>
</dbReference>
<dbReference type="GO" id="GO:0005886">
    <property type="term" value="C:plasma membrane"/>
    <property type="evidence" value="ECO:0007669"/>
    <property type="project" value="UniProtKB-SubCell"/>
</dbReference>
<feature type="transmembrane region" description="Helical" evidence="9">
    <location>
        <begin position="244"/>
        <end position="262"/>
    </location>
</feature>
<evidence type="ECO:0000256" key="3">
    <source>
        <dbReference type="ARBA" id="ARBA00022475"/>
    </source>
</evidence>
<dbReference type="Proteomes" id="UP000732858">
    <property type="component" value="Unassembled WGS sequence"/>
</dbReference>
<dbReference type="InterPro" id="IPR035906">
    <property type="entry name" value="MetI-like_sf"/>
</dbReference>
<organism evidence="12 13">
    <name type="scientific">Ursidibacter maritimus</name>
    <dbReference type="NCBI Taxonomy" id="1331689"/>
    <lineage>
        <taxon>Bacteria</taxon>
        <taxon>Pseudomonadati</taxon>
        <taxon>Pseudomonadota</taxon>
        <taxon>Gammaproteobacteria</taxon>
        <taxon>Pasteurellales</taxon>
        <taxon>Pasteurellaceae</taxon>
        <taxon>Ursidibacter</taxon>
    </lineage>
</organism>
<gene>
    <name evidence="11" type="ORF">HT657_02975</name>
    <name evidence="12" type="ORF">HT672_08400</name>
</gene>
<comment type="subcellular location">
    <subcellularLocation>
        <location evidence="1">Cell inner membrane</location>
        <topology evidence="1">Multi-pass membrane protein</topology>
    </subcellularLocation>
    <subcellularLocation>
        <location evidence="9">Cell membrane</location>
        <topology evidence="9">Multi-pass membrane protein</topology>
    </subcellularLocation>
</comment>
<evidence type="ECO:0000313" key="14">
    <source>
        <dbReference type="Proteomes" id="UP001196379"/>
    </source>
</evidence>
<evidence type="ECO:0000259" key="10">
    <source>
        <dbReference type="PROSITE" id="PS50928"/>
    </source>
</evidence>
<sequence length="319" mass="35419">MLFALIRKLFLTLITLIILSFISYHILLRDPLNNLVGNDFTAYFNYVQALLQGDWGINHNTGEPLAKQILNVFPATISLCLSATFLSLLLGIPLGFFSATQRQHLVGKLLSTLGSLSLAVPVFWLAILLLAYASINHWAISAVGEIHPIYAVPAVTGVTFIDILLSDSPYKLKMMQSALQHLALPTLILALPATLETLRITEQRTLYVMKQNYVKVARVRGWSPLKIWCNHIIRNTLPALIPMIARNVTLIFAFGMLIENVVSWDGVGRWMINALSIQDYHAISAGVVAIGLFVLSVDLLASLITTLLDPSQKKDWYAK</sequence>
<evidence type="ECO:0000256" key="1">
    <source>
        <dbReference type="ARBA" id="ARBA00004429"/>
    </source>
</evidence>
<dbReference type="InterPro" id="IPR000515">
    <property type="entry name" value="MetI-like"/>
</dbReference>
<keyword evidence="5 9" id="KW-0812">Transmembrane</keyword>
<dbReference type="PROSITE" id="PS50928">
    <property type="entry name" value="ABC_TM1"/>
    <property type="match status" value="1"/>
</dbReference>
<reference evidence="12 14" key="1">
    <citation type="journal article" date="2021" name="Mol. Ecol.">
        <title>Polar bear-adapted Ursidibacter maritimus are remarkably conserved after generations in captivity.</title>
        <authorList>
            <person name="Espinosa-Gongora C."/>
            <person name="Hansen M.J."/>
            <person name="Bertelsen M.F."/>
            <person name="Bojesen A.M."/>
        </authorList>
    </citation>
    <scope>NUCLEOTIDE SEQUENCE</scope>
    <source>
        <strain evidence="12">Pb43105x</strain>
        <strain evidence="11 14">Pb43106</strain>
    </source>
</reference>
<keyword evidence="7 9" id="KW-0472">Membrane</keyword>
<feature type="transmembrane region" description="Helical" evidence="9">
    <location>
        <begin position="147"/>
        <end position="165"/>
    </location>
</feature>
<dbReference type="Gene3D" id="1.10.3720.10">
    <property type="entry name" value="MetI-like"/>
    <property type="match status" value="1"/>
</dbReference>
<evidence type="ECO:0000256" key="2">
    <source>
        <dbReference type="ARBA" id="ARBA00022448"/>
    </source>
</evidence>
<dbReference type="EMBL" id="JABULY010000001">
    <property type="protein sequence ID" value="MBV6531119.1"/>
    <property type="molecule type" value="Genomic_DNA"/>
</dbReference>
<keyword evidence="3" id="KW-1003">Cell membrane</keyword>
<evidence type="ECO:0000256" key="4">
    <source>
        <dbReference type="ARBA" id="ARBA00022519"/>
    </source>
</evidence>
<accession>A0A949T4Z6</accession>
<evidence type="ECO:0000256" key="9">
    <source>
        <dbReference type="RuleBase" id="RU363032"/>
    </source>
</evidence>
<evidence type="ECO:0000256" key="5">
    <source>
        <dbReference type="ARBA" id="ARBA00022692"/>
    </source>
</evidence>
<evidence type="ECO:0000313" key="12">
    <source>
        <dbReference type="EMBL" id="MBV6547296.1"/>
    </source>
</evidence>
<dbReference type="RefSeq" id="WP_157403176.1">
    <property type="nucleotide sequence ID" value="NZ_JABULY010000001.1"/>
</dbReference>
<dbReference type="Pfam" id="PF00528">
    <property type="entry name" value="BPD_transp_1"/>
    <property type="match status" value="1"/>
</dbReference>
<feature type="transmembrane region" description="Helical" evidence="9">
    <location>
        <begin position="109"/>
        <end position="135"/>
    </location>
</feature>
<comment type="similarity">
    <text evidence="8">Belongs to the binding-protein-dependent transport system permease family. OppBC subfamily.</text>
</comment>
<protein>
    <submittedName>
        <fullName evidence="12">ABC transporter permease subunit</fullName>
    </submittedName>
</protein>
<keyword evidence="2 9" id="KW-0813">Transport</keyword>
<keyword evidence="6 9" id="KW-1133">Transmembrane helix</keyword>
<keyword evidence="4" id="KW-0997">Cell inner membrane</keyword>
<feature type="transmembrane region" description="Helical" evidence="9">
    <location>
        <begin position="9"/>
        <end position="27"/>
    </location>
</feature>
<dbReference type="AlphaFoldDB" id="A0A949T4Z6"/>
<dbReference type="PANTHER" id="PTHR43163">
    <property type="entry name" value="DIPEPTIDE TRANSPORT SYSTEM PERMEASE PROTEIN DPPB-RELATED"/>
    <property type="match status" value="1"/>
</dbReference>
<evidence type="ECO:0000256" key="8">
    <source>
        <dbReference type="ARBA" id="ARBA00024202"/>
    </source>
</evidence>
<feature type="domain" description="ABC transmembrane type-1" evidence="10">
    <location>
        <begin position="73"/>
        <end position="301"/>
    </location>
</feature>
<name>A0A949T4Z6_9PAST</name>
<dbReference type="CDD" id="cd06261">
    <property type="entry name" value="TM_PBP2"/>
    <property type="match status" value="1"/>
</dbReference>
<evidence type="ECO:0000313" key="13">
    <source>
        <dbReference type="Proteomes" id="UP000732858"/>
    </source>
</evidence>
<evidence type="ECO:0000256" key="7">
    <source>
        <dbReference type="ARBA" id="ARBA00023136"/>
    </source>
</evidence>
<feature type="transmembrane region" description="Helical" evidence="9">
    <location>
        <begin position="72"/>
        <end position="97"/>
    </location>
</feature>
<dbReference type="EMBL" id="JABUMC010000019">
    <property type="protein sequence ID" value="MBV6547296.1"/>
    <property type="molecule type" value="Genomic_DNA"/>
</dbReference>
<dbReference type="GeneID" id="65549049"/>
<evidence type="ECO:0000313" key="11">
    <source>
        <dbReference type="EMBL" id="MBV6531119.1"/>
    </source>
</evidence>